<reference evidence="3 5" key="1">
    <citation type="submission" date="2020-01" db="EMBL/GenBank/DDBJ databases">
        <title>the WGS Modestobacter muralis CPCC 204518.</title>
        <authorList>
            <person name="Jiang Z."/>
        </authorList>
    </citation>
    <scope>NUCLEOTIDE SEQUENCE [LARGE SCALE GENOMIC DNA]</scope>
    <source>
        <strain evidence="3 5">DSM 100205</strain>
    </source>
</reference>
<keyword evidence="1" id="KW-0378">Hydrolase</keyword>
<name>A0A6P0EXU7_9ACTN</name>
<dbReference type="EMBL" id="JAAGWH010000049">
    <property type="protein sequence ID" value="NEK95690.1"/>
    <property type="molecule type" value="Genomic_DNA"/>
</dbReference>
<sequence>MRADGGRPAVRPSRVEGRHRRPPRRSVTLLRAALAAVAVTAGTVTLVSATGGGAAPVPAAAAAAPPAPVVLTSPVADTVAEPVQVTAPAIGLDTDLVDIGVDAAGALVPPEDYGQAGWFSAGPAPGDVGPAVLAGHVDNKAGPAVFFRLEELTPGDEVLVTRSDGRQVAFTVTEVAAYPKTAFPTTEVYGPTTGAELRLITCGGNFDRSRRSYTDNVVVYARAV</sequence>
<organism evidence="3 5">
    <name type="scientific">Modestobacter muralis</name>
    <dbReference type="NCBI Taxonomy" id="1608614"/>
    <lineage>
        <taxon>Bacteria</taxon>
        <taxon>Bacillati</taxon>
        <taxon>Actinomycetota</taxon>
        <taxon>Actinomycetes</taxon>
        <taxon>Geodermatophilales</taxon>
        <taxon>Geodermatophilaceae</taxon>
        <taxon>Modestobacter</taxon>
    </lineage>
</organism>
<dbReference type="CDD" id="cd05829">
    <property type="entry name" value="Sortase_F"/>
    <property type="match status" value="1"/>
</dbReference>
<dbReference type="EMBL" id="JAAGWB010000051">
    <property type="protein sequence ID" value="NEN52578.1"/>
    <property type="molecule type" value="Genomic_DNA"/>
</dbReference>
<gene>
    <name evidence="4" type="ORF">G3R41_16820</name>
    <name evidence="3" type="ORF">GCU67_16170</name>
</gene>
<dbReference type="NCBIfam" id="NF033748">
    <property type="entry name" value="class_F_sortase"/>
    <property type="match status" value="1"/>
</dbReference>
<evidence type="ECO:0000256" key="1">
    <source>
        <dbReference type="ARBA" id="ARBA00022801"/>
    </source>
</evidence>
<protein>
    <submittedName>
        <fullName evidence="3">Class F sortase</fullName>
    </submittedName>
</protein>
<dbReference type="Proteomes" id="UP000471152">
    <property type="component" value="Unassembled WGS sequence"/>
</dbReference>
<dbReference type="Gene3D" id="2.40.260.10">
    <property type="entry name" value="Sortase"/>
    <property type="match status" value="1"/>
</dbReference>
<evidence type="ECO:0000313" key="5">
    <source>
        <dbReference type="Proteomes" id="UP000468828"/>
    </source>
</evidence>
<evidence type="ECO:0000313" key="6">
    <source>
        <dbReference type="Proteomes" id="UP000471152"/>
    </source>
</evidence>
<dbReference type="InterPro" id="IPR023365">
    <property type="entry name" value="Sortase_dom-sf"/>
</dbReference>
<evidence type="ECO:0000256" key="2">
    <source>
        <dbReference type="SAM" id="MobiDB-lite"/>
    </source>
</evidence>
<keyword evidence="5" id="KW-1185">Reference proteome</keyword>
<comment type="caution">
    <text evidence="3">The sequence shown here is derived from an EMBL/GenBank/DDBJ whole genome shotgun (WGS) entry which is preliminary data.</text>
</comment>
<accession>A0A6P0EXU7</accession>
<dbReference type="AlphaFoldDB" id="A0A6P0EXU7"/>
<evidence type="ECO:0000313" key="3">
    <source>
        <dbReference type="EMBL" id="NEK95690.1"/>
    </source>
</evidence>
<dbReference type="GO" id="GO:0016787">
    <property type="term" value="F:hydrolase activity"/>
    <property type="evidence" value="ECO:0007669"/>
    <property type="project" value="UniProtKB-KW"/>
</dbReference>
<dbReference type="Proteomes" id="UP000468828">
    <property type="component" value="Unassembled WGS sequence"/>
</dbReference>
<evidence type="ECO:0000313" key="4">
    <source>
        <dbReference type="EMBL" id="NEN52578.1"/>
    </source>
</evidence>
<dbReference type="InterPro" id="IPR005754">
    <property type="entry name" value="Sortase"/>
</dbReference>
<reference evidence="4 6" key="2">
    <citation type="submission" date="2020-02" db="EMBL/GenBank/DDBJ databases">
        <title>The WGS of Modestobacter muralis DSM 100205.</title>
        <authorList>
            <person name="Jiang Z."/>
        </authorList>
    </citation>
    <scope>NUCLEOTIDE SEQUENCE [LARGE SCALE GENOMIC DNA]</scope>
    <source>
        <strain evidence="4 6">DSM 100205</strain>
    </source>
</reference>
<dbReference type="Pfam" id="PF04203">
    <property type="entry name" value="Sortase"/>
    <property type="match status" value="1"/>
</dbReference>
<feature type="region of interest" description="Disordered" evidence="2">
    <location>
        <begin position="1"/>
        <end position="24"/>
    </location>
</feature>
<proteinExistence type="predicted"/>
<dbReference type="InterPro" id="IPR042001">
    <property type="entry name" value="Sortase_F"/>
</dbReference>
<dbReference type="SUPFAM" id="SSF63817">
    <property type="entry name" value="Sortase"/>
    <property type="match status" value="1"/>
</dbReference>